<name>A0A932GNJ6_UNCTE</name>
<evidence type="ECO:0000313" key="2">
    <source>
        <dbReference type="EMBL" id="MBI3014027.1"/>
    </source>
</evidence>
<dbReference type="AlphaFoldDB" id="A0A932GNJ6"/>
<comment type="caution">
    <text evidence="2">The sequence shown here is derived from an EMBL/GenBank/DDBJ whole genome shotgun (WGS) entry which is preliminary data.</text>
</comment>
<evidence type="ECO:0000256" key="1">
    <source>
        <dbReference type="SAM" id="MobiDB-lite"/>
    </source>
</evidence>
<feature type="compositionally biased region" description="Basic and acidic residues" evidence="1">
    <location>
        <begin position="79"/>
        <end position="98"/>
    </location>
</feature>
<sequence>MVRAVDLKQIFLNTPISEKLQHVQQQQEDVNKRHFVLQFQEEARQKEKKAQSAGHLQEEIRTRDKPADKRQQKKKKRSERLEPGLEPEETKQPPEKSEGQWIDVVA</sequence>
<protein>
    <submittedName>
        <fullName evidence="2">Uncharacterized protein</fullName>
    </submittedName>
</protein>
<feature type="region of interest" description="Disordered" evidence="1">
    <location>
        <begin position="42"/>
        <end position="106"/>
    </location>
</feature>
<dbReference type="EMBL" id="JACPSX010000050">
    <property type="protein sequence ID" value="MBI3014027.1"/>
    <property type="molecule type" value="Genomic_DNA"/>
</dbReference>
<reference evidence="2" key="1">
    <citation type="submission" date="2020-07" db="EMBL/GenBank/DDBJ databases">
        <title>Huge and variable diversity of episymbiotic CPR bacteria and DPANN archaea in groundwater ecosystems.</title>
        <authorList>
            <person name="He C.Y."/>
            <person name="Keren R."/>
            <person name="Whittaker M."/>
            <person name="Farag I.F."/>
            <person name="Doudna J."/>
            <person name="Cate J.H.D."/>
            <person name="Banfield J.F."/>
        </authorList>
    </citation>
    <scope>NUCLEOTIDE SEQUENCE</scope>
    <source>
        <strain evidence="2">NC_groundwater_717_Ag_S-0.2um_59_8</strain>
    </source>
</reference>
<evidence type="ECO:0000313" key="3">
    <source>
        <dbReference type="Proteomes" id="UP000741360"/>
    </source>
</evidence>
<organism evidence="2 3">
    <name type="scientific">Tectimicrobiota bacterium</name>
    <dbReference type="NCBI Taxonomy" id="2528274"/>
    <lineage>
        <taxon>Bacteria</taxon>
        <taxon>Pseudomonadati</taxon>
        <taxon>Nitrospinota/Tectimicrobiota group</taxon>
        <taxon>Candidatus Tectimicrobiota</taxon>
    </lineage>
</organism>
<accession>A0A932GNJ6</accession>
<gene>
    <name evidence="2" type="ORF">HYY65_02945</name>
</gene>
<dbReference type="Proteomes" id="UP000741360">
    <property type="component" value="Unassembled WGS sequence"/>
</dbReference>
<feature type="compositionally biased region" description="Basic and acidic residues" evidence="1">
    <location>
        <begin position="42"/>
        <end position="70"/>
    </location>
</feature>
<proteinExistence type="predicted"/>